<sequence length="466" mass="48104">MTHDTRAAADSLRPGAIGTAGIVFFVVAAAAPLAATLGAAPLVFGANGIGAPGAYVAATVVLLLFAVGYATMSRHVTGAGGFATYISHGLGGAAGHAAAFVALLAYNCMLAGIVGQLGAFAQSTVDDKWGLDLPWQVWAFVGVAIVAVLGYRDVGLSARVLGVLLVAEVVVLLVMDVVVIVRGGASGLAFEAFDPTTVFDGAAGIAVMFAFSCFVGFEATTIYGEEARDPRRSVPRATYVAILAIGVFYTVTMFAIGTGYGAGDVADEARADPVGFVLSLNTRYVGSASTTVMELLVLTSLLAVVLAFHNTLSRYLYSLGRARVLPSPLGRTRRADQAPHVASAVQTGITAVIVTGFAVAGADPFLNLFAWLVGLGTLGVLVLQAATSVAVVVYFRRTRGDARPWQTLIAPTLALVGLTGAVYLVTRNFTVLTGVTSGPVLLLPWLIPVAALVGLAAWSRTRRTRL</sequence>
<feature type="transmembrane region" description="Helical" evidence="5">
    <location>
        <begin position="158"/>
        <end position="181"/>
    </location>
</feature>
<comment type="subcellular location">
    <subcellularLocation>
        <location evidence="1">Membrane</location>
        <topology evidence="1">Multi-pass membrane protein</topology>
    </subcellularLocation>
</comment>
<feature type="domain" description="Amino acid permease/ SLC12A" evidence="6">
    <location>
        <begin position="22"/>
        <end position="440"/>
    </location>
</feature>
<comment type="caution">
    <text evidence="7">The sequence shown here is derived from an EMBL/GenBank/DDBJ whole genome shotgun (WGS) entry which is preliminary data.</text>
</comment>
<dbReference type="Proteomes" id="UP000612585">
    <property type="component" value="Unassembled WGS sequence"/>
</dbReference>
<dbReference type="InterPro" id="IPR050367">
    <property type="entry name" value="APC_superfamily"/>
</dbReference>
<dbReference type="Pfam" id="PF00324">
    <property type="entry name" value="AA_permease"/>
    <property type="match status" value="1"/>
</dbReference>
<dbReference type="Gene3D" id="1.20.1740.10">
    <property type="entry name" value="Amino acid/polyamine transporter I"/>
    <property type="match status" value="1"/>
</dbReference>
<feature type="transmembrane region" description="Helical" evidence="5">
    <location>
        <begin position="133"/>
        <end position="151"/>
    </location>
</feature>
<feature type="transmembrane region" description="Helical" evidence="5">
    <location>
        <begin position="201"/>
        <end position="224"/>
    </location>
</feature>
<feature type="transmembrane region" description="Helical" evidence="5">
    <location>
        <begin position="407"/>
        <end position="426"/>
    </location>
</feature>
<dbReference type="PIRSF" id="PIRSF006060">
    <property type="entry name" value="AA_transporter"/>
    <property type="match status" value="1"/>
</dbReference>
<organism evidence="7 8">
    <name type="scientific">Virgisporangium aurantiacum</name>
    <dbReference type="NCBI Taxonomy" id="175570"/>
    <lineage>
        <taxon>Bacteria</taxon>
        <taxon>Bacillati</taxon>
        <taxon>Actinomycetota</taxon>
        <taxon>Actinomycetes</taxon>
        <taxon>Micromonosporales</taxon>
        <taxon>Micromonosporaceae</taxon>
        <taxon>Virgisporangium</taxon>
    </lineage>
</organism>
<keyword evidence="2 5" id="KW-0812">Transmembrane</keyword>
<keyword evidence="8" id="KW-1185">Reference proteome</keyword>
<feature type="transmembrane region" description="Helical" evidence="5">
    <location>
        <begin position="295"/>
        <end position="317"/>
    </location>
</feature>
<accession>A0A8J3Z5P3</accession>
<feature type="transmembrane region" description="Helical" evidence="5">
    <location>
        <begin position="93"/>
        <end position="113"/>
    </location>
</feature>
<keyword evidence="3 5" id="KW-1133">Transmembrane helix</keyword>
<evidence type="ECO:0000256" key="3">
    <source>
        <dbReference type="ARBA" id="ARBA00022989"/>
    </source>
</evidence>
<gene>
    <name evidence="7" type="ORF">Vau01_044480</name>
</gene>
<feature type="transmembrane region" description="Helical" evidence="5">
    <location>
        <begin position="438"/>
        <end position="458"/>
    </location>
</feature>
<evidence type="ECO:0000256" key="2">
    <source>
        <dbReference type="ARBA" id="ARBA00022692"/>
    </source>
</evidence>
<evidence type="ECO:0000313" key="8">
    <source>
        <dbReference type="Proteomes" id="UP000612585"/>
    </source>
</evidence>
<feature type="transmembrane region" description="Helical" evidence="5">
    <location>
        <begin position="236"/>
        <end position="256"/>
    </location>
</feature>
<evidence type="ECO:0000313" key="7">
    <source>
        <dbReference type="EMBL" id="GIJ56932.1"/>
    </source>
</evidence>
<feature type="transmembrane region" description="Helical" evidence="5">
    <location>
        <begin position="338"/>
        <end position="362"/>
    </location>
</feature>
<reference evidence="7" key="1">
    <citation type="submission" date="2021-01" db="EMBL/GenBank/DDBJ databases">
        <title>Whole genome shotgun sequence of Virgisporangium aurantiacum NBRC 16421.</title>
        <authorList>
            <person name="Komaki H."/>
            <person name="Tamura T."/>
        </authorList>
    </citation>
    <scope>NUCLEOTIDE SEQUENCE</scope>
    <source>
        <strain evidence="7">NBRC 16421</strain>
    </source>
</reference>
<proteinExistence type="predicted"/>
<dbReference type="GO" id="GO:0016020">
    <property type="term" value="C:membrane"/>
    <property type="evidence" value="ECO:0007669"/>
    <property type="project" value="UniProtKB-SubCell"/>
</dbReference>
<dbReference type="EMBL" id="BOPG01000027">
    <property type="protein sequence ID" value="GIJ56932.1"/>
    <property type="molecule type" value="Genomic_DNA"/>
</dbReference>
<evidence type="ECO:0000256" key="4">
    <source>
        <dbReference type="ARBA" id="ARBA00023136"/>
    </source>
</evidence>
<evidence type="ECO:0000259" key="6">
    <source>
        <dbReference type="Pfam" id="PF00324"/>
    </source>
</evidence>
<name>A0A8J3Z5P3_9ACTN</name>
<dbReference type="PANTHER" id="PTHR42770:SF16">
    <property type="entry name" value="AMINO ACID PERMEASE"/>
    <property type="match status" value="1"/>
</dbReference>
<dbReference type="PANTHER" id="PTHR42770">
    <property type="entry name" value="AMINO ACID TRANSPORTER-RELATED"/>
    <property type="match status" value="1"/>
</dbReference>
<feature type="transmembrane region" description="Helical" evidence="5">
    <location>
        <begin position="12"/>
        <end position="34"/>
    </location>
</feature>
<dbReference type="RefSeq" id="WP_203995913.1">
    <property type="nucleotide sequence ID" value="NZ_BOPG01000027.1"/>
</dbReference>
<dbReference type="InterPro" id="IPR004841">
    <property type="entry name" value="AA-permease/SLC12A_dom"/>
</dbReference>
<protein>
    <submittedName>
        <fullName evidence="7">Amino acid permease</fullName>
    </submittedName>
</protein>
<evidence type="ECO:0000256" key="5">
    <source>
        <dbReference type="SAM" id="Phobius"/>
    </source>
</evidence>
<feature type="transmembrane region" description="Helical" evidence="5">
    <location>
        <begin position="368"/>
        <end position="395"/>
    </location>
</feature>
<evidence type="ECO:0000256" key="1">
    <source>
        <dbReference type="ARBA" id="ARBA00004141"/>
    </source>
</evidence>
<keyword evidence="4 5" id="KW-0472">Membrane</keyword>
<dbReference type="GO" id="GO:0055085">
    <property type="term" value="P:transmembrane transport"/>
    <property type="evidence" value="ECO:0007669"/>
    <property type="project" value="InterPro"/>
</dbReference>
<feature type="transmembrane region" description="Helical" evidence="5">
    <location>
        <begin position="54"/>
        <end position="72"/>
    </location>
</feature>
<dbReference type="AlphaFoldDB" id="A0A8J3Z5P3"/>